<sequence>MADYTLDWDVTGADGAGTFSSGSGGPDVGVTVSTPSNGDGDSFFLSSGLLKSDYVREPAKTIVTFDSAVENVTFDLFDVDANDSWDDKITIIARDADGNIVPVSFSGSTIGTLQTVNGNSIEGTDNGDNDGSGPGDNDTVSVSISDAVVSIEIIHDHGNSDDNSGLISVGDISFDLSPVGDGIVEGTSGDDTIDLAYMGDPEGDMIDNDDALLPGEVGDDDIVDAGAGDDSIFAEEGDDEIYAGHDDDYVEAGAGDDIIYGDSDLPGGSDATGARESFEWDLAPDPNGPAPIEDGDPINGFTQDTGSVDVTFSLQGAAFAPQSEFADNNQKVDGIDTGDETIDNQSSLASRLDQEGECQVYRWDFSSEVTDVQFRINDIDYDSEVVITAYDAHGNKIPIHTNTGGDIAASNLDGIAGNEHLRSDIDGGSSDTTGSISALVTIAGPVARIEVLHNQDGDDNSGINITDIYFDAPGAVIGDEDGNDTLLGEDGADIIYGEGGDDILDGGLDDGDADQLFGGDDADTIQGVGVGDFVDGGAGGNDHDTLDLTGSTEQGGSLKVNITGPDSDGNGFDGTVTYFDNNGVETGTLTFENIEEIVPCFTPGTLIATPKGERLVEELREGDKIITRDNGIQEIRWAGHKALSGRELLTEKHLRPVLIRAGSLGNGLPERDMLVSPNHRMLVANDRTALYFEEREVLVAAKHLVNNRGVNTMDTVGTTYIHFMFDQHEVVLANGAWTESFQPGDYSLQGLGNAQRNEIFELFPELESVEGRQDYQAARKVLKKHEASLLSL</sequence>
<dbReference type="PROSITE" id="PS50817">
    <property type="entry name" value="INTEIN_N_TER"/>
    <property type="match status" value="1"/>
</dbReference>
<dbReference type="SMART" id="SM00306">
    <property type="entry name" value="HintN"/>
    <property type="match status" value="1"/>
</dbReference>
<dbReference type="InterPro" id="IPR003587">
    <property type="entry name" value="Hint_dom_N"/>
</dbReference>
<dbReference type="EMBL" id="JFKE01000002">
    <property type="protein sequence ID" value="KAJ56841.1"/>
    <property type="molecule type" value="Genomic_DNA"/>
</dbReference>
<dbReference type="Gene3D" id="2.170.16.10">
    <property type="entry name" value="Hedgehog/Intein (Hint) domain"/>
    <property type="match status" value="1"/>
</dbReference>
<accession>A0A037ZK88</accession>
<dbReference type="GO" id="GO:0016539">
    <property type="term" value="P:intein-mediated protein splicing"/>
    <property type="evidence" value="ECO:0007669"/>
    <property type="project" value="InterPro"/>
</dbReference>
<reference evidence="3 4" key="1">
    <citation type="submission" date="2014-03" db="EMBL/GenBank/DDBJ databases">
        <title>Draft Genome Sequence of Actibacterium mucosum KCTC 23349, a Marine Alphaproteobacterium with Complex Ionic Requirements Isolated from Mediterranean Seawater at Malvarrosa Beach, Valencia, Spain.</title>
        <authorList>
            <person name="Arahal D.R."/>
            <person name="Shao Z."/>
            <person name="Lai Q."/>
            <person name="Pujalte M.J."/>
        </authorList>
    </citation>
    <scope>NUCLEOTIDE SEQUENCE [LARGE SCALE GENOMIC DNA]</scope>
    <source>
        <strain evidence="3 4">KCTC 23349</strain>
    </source>
</reference>
<proteinExistence type="predicted"/>
<dbReference type="SUPFAM" id="SSF51294">
    <property type="entry name" value="Hedgehog/intein (Hint) domain"/>
    <property type="match status" value="1"/>
</dbReference>
<evidence type="ECO:0000313" key="3">
    <source>
        <dbReference type="EMBL" id="KAJ56841.1"/>
    </source>
</evidence>
<evidence type="ECO:0000259" key="2">
    <source>
        <dbReference type="SMART" id="SM00306"/>
    </source>
</evidence>
<dbReference type="GO" id="GO:0005509">
    <property type="term" value="F:calcium ion binding"/>
    <property type="evidence" value="ECO:0007669"/>
    <property type="project" value="InterPro"/>
</dbReference>
<dbReference type="InterPro" id="IPR011049">
    <property type="entry name" value="Serralysin-like_metalloprot_C"/>
</dbReference>
<dbReference type="Pfam" id="PF00353">
    <property type="entry name" value="HemolysinCabind"/>
    <property type="match status" value="2"/>
</dbReference>
<feature type="region of interest" description="Disordered" evidence="1">
    <location>
        <begin position="118"/>
        <end position="140"/>
    </location>
</feature>
<dbReference type="InterPro" id="IPR028992">
    <property type="entry name" value="Hedgehog/Intein_dom"/>
</dbReference>
<gene>
    <name evidence="3" type="ORF">ACMU_07840</name>
</gene>
<dbReference type="InterPro" id="IPR006141">
    <property type="entry name" value="Intein_N"/>
</dbReference>
<dbReference type="InterPro" id="IPR036844">
    <property type="entry name" value="Hint_dom_sf"/>
</dbReference>
<evidence type="ECO:0000256" key="1">
    <source>
        <dbReference type="SAM" id="MobiDB-lite"/>
    </source>
</evidence>
<protein>
    <recommendedName>
        <fullName evidence="2">Hint domain-containing protein</fullName>
    </recommendedName>
</protein>
<comment type="caution">
    <text evidence="3">The sequence shown here is derived from an EMBL/GenBank/DDBJ whole genome shotgun (WGS) entry which is preliminary data.</text>
</comment>
<feature type="domain" description="Hint" evidence="2">
    <location>
        <begin position="598"/>
        <end position="714"/>
    </location>
</feature>
<name>A0A037ZK88_9RHOB</name>
<dbReference type="Pfam" id="PF13403">
    <property type="entry name" value="Hint_2"/>
    <property type="match status" value="1"/>
</dbReference>
<dbReference type="Proteomes" id="UP000026249">
    <property type="component" value="Unassembled WGS sequence"/>
</dbReference>
<keyword evidence="4" id="KW-1185">Reference proteome</keyword>
<dbReference type="STRING" id="1454373.ACMU_07840"/>
<dbReference type="SUPFAM" id="SSF51120">
    <property type="entry name" value="beta-Roll"/>
    <property type="match status" value="2"/>
</dbReference>
<organism evidence="3 4">
    <name type="scientific">Actibacterium mucosum KCTC 23349</name>
    <dbReference type="NCBI Taxonomy" id="1454373"/>
    <lineage>
        <taxon>Bacteria</taxon>
        <taxon>Pseudomonadati</taxon>
        <taxon>Pseudomonadota</taxon>
        <taxon>Alphaproteobacteria</taxon>
        <taxon>Rhodobacterales</taxon>
        <taxon>Roseobacteraceae</taxon>
        <taxon>Actibacterium</taxon>
    </lineage>
</organism>
<feature type="compositionally biased region" description="Low complexity" evidence="1">
    <location>
        <begin position="123"/>
        <end position="140"/>
    </location>
</feature>
<dbReference type="AlphaFoldDB" id="A0A037ZK88"/>
<evidence type="ECO:0000313" key="4">
    <source>
        <dbReference type="Proteomes" id="UP000026249"/>
    </source>
</evidence>
<dbReference type="InterPro" id="IPR001343">
    <property type="entry name" value="Hemolysn_Ca-bd"/>
</dbReference>